<dbReference type="PANTHER" id="PTHR42646:SF2">
    <property type="entry name" value="5'-3' EXONUCLEASE FAMILY PROTEIN"/>
    <property type="match status" value="1"/>
</dbReference>
<evidence type="ECO:0000256" key="6">
    <source>
        <dbReference type="ARBA" id="ARBA00050026"/>
    </source>
</evidence>
<evidence type="ECO:0000256" key="2">
    <source>
        <dbReference type="ARBA" id="ARBA00022801"/>
    </source>
</evidence>
<dbReference type="CDD" id="cd09898">
    <property type="entry name" value="H3TH_53EXO"/>
    <property type="match status" value="1"/>
</dbReference>
<sequence>MSAPLLLLDGASMWFRSFFGVPSSITSPDGRPVNAVRGFVDSMATVITRHRPGRLVVCLDLDWRPQFRVDRIPSYKAHRVDQENPSGQVDVEEVPDDLSPQVEMIAELLDAFGICTGGAEGYEADDVIGTLAAQERRDPVVVVSGDRDLLQVVRDDPVQIRVLYLGRGLTNATLLGPAEVAERYGVPADRAGEGYAELALLRGDPSDGLPGVPGVGEKTAATLLAQHGSLEGILAAVDDPKSALAKGIRAKLRAAADYIEDAGPVVAVATDAPVTLSTATDALPLVAADPARVADLATRLGVGSSVARLQKALDALPGP</sequence>
<dbReference type="Proteomes" id="UP001055336">
    <property type="component" value="Chromosome"/>
</dbReference>
<evidence type="ECO:0000313" key="9">
    <source>
        <dbReference type="Proteomes" id="UP001055336"/>
    </source>
</evidence>
<dbReference type="InterPro" id="IPR002421">
    <property type="entry name" value="5-3_exonuclease"/>
</dbReference>
<dbReference type="InterPro" id="IPR020045">
    <property type="entry name" value="DNA_polI_H3TH"/>
</dbReference>
<evidence type="ECO:0000256" key="5">
    <source>
        <dbReference type="ARBA" id="ARBA00049957"/>
    </source>
</evidence>
<evidence type="ECO:0000256" key="4">
    <source>
        <dbReference type="ARBA" id="ARBA00023125"/>
    </source>
</evidence>
<dbReference type="SUPFAM" id="SSF47807">
    <property type="entry name" value="5' to 3' exonuclease, C-terminal subdomain"/>
    <property type="match status" value="1"/>
</dbReference>
<dbReference type="SUPFAM" id="SSF88723">
    <property type="entry name" value="PIN domain-like"/>
    <property type="match status" value="1"/>
</dbReference>
<dbReference type="InterPro" id="IPR008918">
    <property type="entry name" value="HhH2"/>
</dbReference>
<keyword evidence="1" id="KW-0540">Nuclease</keyword>
<keyword evidence="2" id="KW-0378">Hydrolase</keyword>
<protein>
    <recommendedName>
        <fullName evidence="6">5'-3' exonuclease</fullName>
    </recommendedName>
</protein>
<reference evidence="8" key="1">
    <citation type="submission" date="2022-08" db="EMBL/GenBank/DDBJ databases">
        <title>Whole genome sequencing of non-tuberculosis mycobacteria type-strains.</title>
        <authorList>
            <person name="Igarashi Y."/>
            <person name="Osugi A."/>
            <person name="Mitarai S."/>
        </authorList>
    </citation>
    <scope>NUCLEOTIDE SEQUENCE</scope>
    <source>
        <strain evidence="8">DSM 45127</strain>
    </source>
</reference>
<dbReference type="InterPro" id="IPR038969">
    <property type="entry name" value="FEN"/>
</dbReference>
<dbReference type="Gene3D" id="1.10.150.20">
    <property type="entry name" value="5' to 3' exonuclease, C-terminal subdomain"/>
    <property type="match status" value="1"/>
</dbReference>
<proteinExistence type="predicted"/>
<keyword evidence="3 8" id="KW-0269">Exonuclease</keyword>
<dbReference type="RefSeq" id="WP_240263457.1">
    <property type="nucleotide sequence ID" value="NZ_CP092488.2"/>
</dbReference>
<dbReference type="InterPro" id="IPR020046">
    <property type="entry name" value="5-3_exonucl_a-hlix_arch_N"/>
</dbReference>
<keyword evidence="9" id="KW-1185">Reference proteome</keyword>
<dbReference type="Pfam" id="PF02739">
    <property type="entry name" value="5_3_exonuc_N"/>
    <property type="match status" value="1"/>
</dbReference>
<dbReference type="InterPro" id="IPR036279">
    <property type="entry name" value="5-3_exonuclease_C_sf"/>
</dbReference>
<feature type="domain" description="5'-3' exonuclease" evidence="7">
    <location>
        <begin position="3"/>
        <end position="284"/>
    </location>
</feature>
<evidence type="ECO:0000313" key="8">
    <source>
        <dbReference type="EMBL" id="UMB71729.1"/>
    </source>
</evidence>
<evidence type="ECO:0000259" key="7">
    <source>
        <dbReference type="SMART" id="SM00475"/>
    </source>
</evidence>
<dbReference type="Pfam" id="PF01367">
    <property type="entry name" value="5_3_exonuc"/>
    <property type="match status" value="1"/>
</dbReference>
<keyword evidence="4" id="KW-0238">DNA-binding</keyword>
<dbReference type="InterPro" id="IPR029060">
    <property type="entry name" value="PIN-like_dom_sf"/>
</dbReference>
<dbReference type="GO" id="GO:0004527">
    <property type="term" value="F:exonuclease activity"/>
    <property type="evidence" value="ECO:0007669"/>
    <property type="project" value="UniProtKB-KW"/>
</dbReference>
<dbReference type="PANTHER" id="PTHR42646">
    <property type="entry name" value="FLAP ENDONUCLEASE XNI"/>
    <property type="match status" value="1"/>
</dbReference>
<comment type="function">
    <text evidence="5">5'-3' exonuclease acting preferentially on double-stranded DNA.</text>
</comment>
<dbReference type="EMBL" id="CP092488">
    <property type="protein sequence ID" value="UMB71729.1"/>
    <property type="molecule type" value="Genomic_DNA"/>
</dbReference>
<gene>
    <name evidence="8" type="ORF">MKK62_11175</name>
</gene>
<organism evidence="8 9">
    <name type="scientific">Mycobacterium paraterrae</name>
    <dbReference type="NCBI Taxonomy" id="577492"/>
    <lineage>
        <taxon>Bacteria</taxon>
        <taxon>Bacillati</taxon>
        <taxon>Actinomycetota</taxon>
        <taxon>Actinomycetes</taxon>
        <taxon>Mycobacteriales</taxon>
        <taxon>Mycobacteriaceae</taxon>
        <taxon>Mycobacterium</taxon>
    </lineage>
</organism>
<evidence type="ECO:0000256" key="3">
    <source>
        <dbReference type="ARBA" id="ARBA00022839"/>
    </source>
</evidence>
<evidence type="ECO:0000256" key="1">
    <source>
        <dbReference type="ARBA" id="ARBA00022722"/>
    </source>
</evidence>
<dbReference type="SMART" id="SM00475">
    <property type="entry name" value="53EXOc"/>
    <property type="match status" value="1"/>
</dbReference>
<name>A0ABY3VQK8_9MYCO</name>
<dbReference type="CDD" id="cd09859">
    <property type="entry name" value="PIN_53EXO"/>
    <property type="match status" value="1"/>
</dbReference>
<dbReference type="SMART" id="SM00279">
    <property type="entry name" value="HhH2"/>
    <property type="match status" value="1"/>
</dbReference>
<accession>A0ABY3VQK8</accession>
<dbReference type="Gene3D" id="3.40.50.1010">
    <property type="entry name" value="5'-nuclease"/>
    <property type="match status" value="1"/>
</dbReference>